<evidence type="ECO:0000256" key="2">
    <source>
        <dbReference type="ARBA" id="ARBA00023002"/>
    </source>
</evidence>
<reference evidence="10 11" key="1">
    <citation type="journal article" date="2015" name="Genome Announc.">
        <title>Expanding the biotechnology potential of lactobacilli through comparative genomics of 213 strains and associated genera.</title>
        <authorList>
            <person name="Sun Z."/>
            <person name="Harris H.M."/>
            <person name="McCann A."/>
            <person name="Guo C."/>
            <person name="Argimon S."/>
            <person name="Zhang W."/>
            <person name="Yang X."/>
            <person name="Jeffery I.B."/>
            <person name="Cooney J.C."/>
            <person name="Kagawa T.F."/>
            <person name="Liu W."/>
            <person name="Song Y."/>
            <person name="Salvetti E."/>
            <person name="Wrobel A."/>
            <person name="Rasinkangas P."/>
            <person name="Parkhill J."/>
            <person name="Rea M.C."/>
            <person name="O'Sullivan O."/>
            <person name="Ritari J."/>
            <person name="Douillard F.P."/>
            <person name="Paul Ross R."/>
            <person name="Yang R."/>
            <person name="Briner A.E."/>
            <person name="Felis G.E."/>
            <person name="de Vos W.M."/>
            <person name="Barrangou R."/>
            <person name="Klaenhammer T.R."/>
            <person name="Caufield P.W."/>
            <person name="Cui Y."/>
            <person name="Zhang H."/>
            <person name="O'Toole P.W."/>
        </authorList>
    </citation>
    <scope>NUCLEOTIDE SEQUENCE [LARGE SCALE GENOMIC DNA]</scope>
    <source>
        <strain evidence="10 11">DSM 18527</strain>
    </source>
</reference>
<feature type="domain" description="Aldehyde dehydrogenase" evidence="9">
    <location>
        <begin position="19"/>
        <end position="477"/>
    </location>
</feature>
<evidence type="ECO:0000256" key="5">
    <source>
        <dbReference type="ARBA" id="ARBA00066984"/>
    </source>
</evidence>
<dbReference type="Gene3D" id="3.40.605.10">
    <property type="entry name" value="Aldehyde Dehydrogenase, Chain A, domain 1"/>
    <property type="match status" value="1"/>
</dbReference>
<name>A0A0R1XJT7_9LACO</name>
<dbReference type="InterPro" id="IPR016161">
    <property type="entry name" value="Ald_DH/histidinol_DH"/>
</dbReference>
<dbReference type="Gene3D" id="3.40.309.10">
    <property type="entry name" value="Aldehyde Dehydrogenase, Chain A, domain 2"/>
    <property type="match status" value="1"/>
</dbReference>
<dbReference type="GO" id="GO:0016620">
    <property type="term" value="F:oxidoreductase activity, acting on the aldehyde or oxo group of donors, NAD or NADP as acceptor"/>
    <property type="evidence" value="ECO:0007669"/>
    <property type="project" value="InterPro"/>
</dbReference>
<accession>A0A0R1XJT7</accession>
<organism evidence="10 11">
    <name type="scientific">Agrilactobacillus composti DSM 18527 = JCM 14202</name>
    <dbReference type="NCBI Taxonomy" id="1423734"/>
    <lineage>
        <taxon>Bacteria</taxon>
        <taxon>Bacillati</taxon>
        <taxon>Bacillota</taxon>
        <taxon>Bacilli</taxon>
        <taxon>Lactobacillales</taxon>
        <taxon>Lactobacillaceae</taxon>
        <taxon>Agrilactobacillus</taxon>
    </lineage>
</organism>
<dbReference type="Proteomes" id="UP000051236">
    <property type="component" value="Unassembled WGS sequence"/>
</dbReference>
<evidence type="ECO:0000256" key="3">
    <source>
        <dbReference type="ARBA" id="ARBA00050326"/>
    </source>
</evidence>
<dbReference type="InterPro" id="IPR029510">
    <property type="entry name" value="Ald_DH_CS_GLU"/>
</dbReference>
<keyword evidence="2 8" id="KW-0560">Oxidoreductase</keyword>
<dbReference type="FunFam" id="3.40.309.10:FF:000009">
    <property type="entry name" value="Aldehyde dehydrogenase A"/>
    <property type="match status" value="1"/>
</dbReference>
<evidence type="ECO:0000256" key="1">
    <source>
        <dbReference type="ARBA" id="ARBA00009986"/>
    </source>
</evidence>
<evidence type="ECO:0000256" key="6">
    <source>
        <dbReference type="ARBA" id="ARBA00067277"/>
    </source>
</evidence>
<dbReference type="FunFam" id="3.40.605.10:FF:000007">
    <property type="entry name" value="NAD/NADP-dependent betaine aldehyde dehydrogenase"/>
    <property type="match status" value="1"/>
</dbReference>
<dbReference type="eggNOG" id="COG1012">
    <property type="taxonomic scope" value="Bacteria"/>
</dbReference>
<dbReference type="NCBIfam" id="NF007497">
    <property type="entry name" value="PRK10090.1"/>
    <property type="match status" value="1"/>
</dbReference>
<dbReference type="InterPro" id="IPR016162">
    <property type="entry name" value="Ald_DH_N"/>
</dbReference>
<gene>
    <name evidence="10" type="ORF">FC83_GL001587</name>
</gene>
<proteinExistence type="inferred from homology"/>
<comment type="similarity">
    <text evidence="1 8">Belongs to the aldehyde dehydrogenase family.</text>
</comment>
<dbReference type="CDD" id="cd07088">
    <property type="entry name" value="ALDH_LactADH-AldA"/>
    <property type="match status" value="1"/>
</dbReference>
<dbReference type="InterPro" id="IPR015590">
    <property type="entry name" value="Aldehyde_DH_dom"/>
</dbReference>
<evidence type="ECO:0000256" key="4">
    <source>
        <dbReference type="ARBA" id="ARBA00054572"/>
    </source>
</evidence>
<evidence type="ECO:0000259" key="9">
    <source>
        <dbReference type="Pfam" id="PF00171"/>
    </source>
</evidence>
<dbReference type="AlphaFoldDB" id="A0A0R1XJT7"/>
<dbReference type="InterPro" id="IPR016163">
    <property type="entry name" value="Ald_DH_C"/>
</dbReference>
<comment type="catalytic activity">
    <reaction evidence="3">
        <text>(2S)-3-sulfolactaldehyde + NAD(+) + H2O = (2S)-3-sulfolactate + NADH + 2 H(+)</text>
        <dbReference type="Rhea" id="RHEA:47932"/>
        <dbReference type="ChEBI" id="CHEBI:15377"/>
        <dbReference type="ChEBI" id="CHEBI:15378"/>
        <dbReference type="ChEBI" id="CHEBI:57540"/>
        <dbReference type="ChEBI" id="CHEBI:57945"/>
        <dbReference type="ChEBI" id="CHEBI:61289"/>
        <dbReference type="ChEBI" id="CHEBI:90109"/>
        <dbReference type="EC" id="1.2.1.97"/>
    </reaction>
    <physiologicalReaction direction="left-to-right" evidence="3">
        <dbReference type="Rhea" id="RHEA:47933"/>
    </physiologicalReaction>
</comment>
<keyword evidence="11" id="KW-1185">Reference proteome</keyword>
<dbReference type="RefSeq" id="WP_057002988.1">
    <property type="nucleotide sequence ID" value="NZ_AZGA01000088.1"/>
</dbReference>
<feature type="active site" evidence="7">
    <location>
        <position position="253"/>
    </location>
</feature>
<dbReference type="Pfam" id="PF00171">
    <property type="entry name" value="Aldedh"/>
    <property type="match status" value="1"/>
</dbReference>
<comment type="caution">
    <text evidence="10">The sequence shown here is derived from an EMBL/GenBank/DDBJ whole genome shotgun (WGS) entry which is preliminary data.</text>
</comment>
<evidence type="ECO:0000313" key="10">
    <source>
        <dbReference type="EMBL" id="KRM30456.1"/>
    </source>
</evidence>
<dbReference type="EC" id="1.2.1.97" evidence="5"/>
<dbReference type="EMBL" id="AZGA01000088">
    <property type="protein sequence ID" value="KRM30456.1"/>
    <property type="molecule type" value="Genomic_DNA"/>
</dbReference>
<evidence type="ECO:0000256" key="7">
    <source>
        <dbReference type="PROSITE-ProRule" id="PRU10007"/>
    </source>
</evidence>
<evidence type="ECO:0000313" key="11">
    <source>
        <dbReference type="Proteomes" id="UP000051236"/>
    </source>
</evidence>
<dbReference type="PROSITE" id="PS00687">
    <property type="entry name" value="ALDEHYDE_DEHYDR_GLU"/>
    <property type="match status" value="1"/>
</dbReference>
<dbReference type="PANTHER" id="PTHR11699">
    <property type="entry name" value="ALDEHYDE DEHYDROGENASE-RELATED"/>
    <property type="match status" value="1"/>
</dbReference>
<evidence type="ECO:0000256" key="8">
    <source>
        <dbReference type="RuleBase" id="RU003345"/>
    </source>
</evidence>
<dbReference type="SUPFAM" id="SSF53720">
    <property type="entry name" value="ALDH-like"/>
    <property type="match status" value="1"/>
</dbReference>
<dbReference type="STRING" id="1423734.FC83_GL001587"/>
<dbReference type="PATRIC" id="fig|1423734.3.peg.1606"/>
<comment type="function">
    <text evidence="4">Part of the sulfo-TAL (or sulfo-SFT) pathway, a D-sulfoquinovose degradation pathway that produces sulfolactate (SL). Catalyzes the oxidation of 3-sulfolactaldehyde (SLA) to sulfolactate (SL).</text>
</comment>
<sequence length="487" mass="52515">MDATALKHYQMYINGEFREASSGEVETVINPADEQPISTVPLGTIQDVQEAIEAAYTAQKEWKRVPAPTRGKYLQAVATKIREQQDQLVTILMEEQGKVRDLAVTEILFAADYFDYMANAGRTYEGEILQSDNANENIMIAKQPIGVAAGITAWNFPFFLIARKMGPALVTGNTIVIKPSSETPNIALAFAKIVDAVGFPKGVVNIVTGKGSVIGDELSKNHKIGIISLTGSVRSGQRVMASASDHLAKVSLELGGKAPAIVMADADIDFAVQAIIDSRIDNNGQVCNNAERVYVQEDVADEFIKKVTAKMAAVKVGDPNKDAEVTMGPLIDRAALEKVDGMVQRAVAAGGVVTTGGHPANIDKGFYYLPTVITNVKQDSEIVQNEIFGPVLPILTFKTLKEAIGLANDTVYGLTSSIFTNSLEAASYAANEIEAGETYINRFHFEGIQGFHAGWKESGVGGADGRHGIEEFLNTHAIYLQRHPDKL</sequence>
<protein>
    <recommendedName>
        <fullName evidence="6">3-sulfolactaldehyde dehydrogenase</fullName>
        <ecNumber evidence="5">1.2.1.97</ecNumber>
    </recommendedName>
</protein>